<dbReference type="Proteomes" id="UP000293296">
    <property type="component" value="Chromosome"/>
</dbReference>
<proteinExistence type="predicted"/>
<organism evidence="1 2">
    <name type="scientific">Solidesulfovibrio carbinolicus</name>
    <dbReference type="NCBI Taxonomy" id="296842"/>
    <lineage>
        <taxon>Bacteria</taxon>
        <taxon>Pseudomonadati</taxon>
        <taxon>Thermodesulfobacteriota</taxon>
        <taxon>Desulfovibrionia</taxon>
        <taxon>Desulfovibrionales</taxon>
        <taxon>Desulfovibrionaceae</taxon>
        <taxon>Solidesulfovibrio</taxon>
    </lineage>
</organism>
<dbReference type="OrthoDB" id="5471718at2"/>
<accession>A0A4P6HIJ1</accession>
<dbReference type="Gene3D" id="1.10.1660.10">
    <property type="match status" value="1"/>
</dbReference>
<sequence>MEIKHVVIAGSVPARSEKLSFAQLQELTGLHPTVVGELIELGWITPERTTAEAYLFRSRDVYRLRKLDRIQRDFELPLLGASIVVDLLERIEYLEGKVNELNRLL</sequence>
<reference evidence="1 2" key="1">
    <citation type="submission" date="2018-02" db="EMBL/GenBank/DDBJ databases">
        <title>Genome sequence of Desulfovibrio carbinolicus DSM 3852.</title>
        <authorList>
            <person name="Wilbanks E."/>
            <person name="Skennerton C.T."/>
            <person name="Orphan V.J."/>
        </authorList>
    </citation>
    <scope>NUCLEOTIDE SEQUENCE [LARGE SCALE GENOMIC DNA]</scope>
    <source>
        <strain evidence="1 2">DSM 3852</strain>
    </source>
</reference>
<dbReference type="RefSeq" id="WP_129351044.1">
    <property type="nucleotide sequence ID" value="NZ_CP026538.1"/>
</dbReference>
<gene>
    <name evidence="1" type="ORF">C3Y92_06825</name>
</gene>
<dbReference type="EMBL" id="CP026538">
    <property type="protein sequence ID" value="QAZ66963.1"/>
    <property type="molecule type" value="Genomic_DNA"/>
</dbReference>
<evidence type="ECO:0000313" key="2">
    <source>
        <dbReference type="Proteomes" id="UP000293296"/>
    </source>
</evidence>
<dbReference type="Pfam" id="PF13591">
    <property type="entry name" value="MerR_2"/>
    <property type="match status" value="1"/>
</dbReference>
<keyword evidence="2" id="KW-1185">Reference proteome</keyword>
<dbReference type="KEGG" id="dcb:C3Y92_06825"/>
<protein>
    <submittedName>
        <fullName evidence="1">MerR family transcriptional regulator</fullName>
    </submittedName>
</protein>
<name>A0A4P6HIJ1_9BACT</name>
<dbReference type="AlphaFoldDB" id="A0A4P6HIJ1"/>
<evidence type="ECO:0000313" key="1">
    <source>
        <dbReference type="EMBL" id="QAZ66963.1"/>
    </source>
</evidence>